<comment type="pathway">
    <text evidence="1 10">Protein modification; protein neddylation.</text>
</comment>
<dbReference type="Gene3D" id="1.10.10.520">
    <property type="entry name" value="Ubiquitin activating enzymes (Uba3). Chain: B, domain 2"/>
    <property type="match status" value="1"/>
</dbReference>
<dbReference type="InterPro" id="IPR030468">
    <property type="entry name" value="Uba3_N"/>
</dbReference>
<dbReference type="EC" id="6.2.1.64" evidence="8 10"/>
<comment type="function">
    <text evidence="10">Catalytic subunit of the dimeric E1 enzyme, which activates NEDD8.</text>
</comment>
<evidence type="ECO:0000256" key="5">
    <source>
        <dbReference type="ARBA" id="ARBA00022741"/>
    </source>
</evidence>
<dbReference type="JaponicusDB" id="SJAG_00878">
    <property type="gene designation" value="uba3"/>
</dbReference>
<dbReference type="Gene3D" id="3.10.290.20">
    <property type="entry name" value="Ubiquitin-like 2 activating enzyme e1b. Chain: B, domain 3"/>
    <property type="match status" value="1"/>
</dbReference>
<evidence type="ECO:0000256" key="4">
    <source>
        <dbReference type="ARBA" id="ARBA00022598"/>
    </source>
</evidence>
<gene>
    <name evidence="13" type="primary">uba3</name>
    <name evidence="12" type="ORF">SJAG_00878</name>
</gene>
<dbReference type="InterPro" id="IPR045886">
    <property type="entry name" value="ThiF/MoeB/HesA"/>
</dbReference>
<protein>
    <recommendedName>
        <fullName evidence="3 10">NEDD8-activating enzyme E1 catalytic subunit</fullName>
        <ecNumber evidence="8 10">6.2.1.64</ecNumber>
    </recommendedName>
</protein>
<dbReference type="eggNOG" id="KOG2015">
    <property type="taxonomic scope" value="Eukaryota"/>
</dbReference>
<dbReference type="FunFam" id="3.50.50.80:FF:000002">
    <property type="entry name" value="SUMO-activating enzyme subunit 2"/>
    <property type="match status" value="1"/>
</dbReference>
<accession>B6JWV3</accession>
<dbReference type="SUPFAM" id="SSF69572">
    <property type="entry name" value="Activating enzymes of the ubiquitin-like proteins"/>
    <property type="match status" value="1"/>
</dbReference>
<dbReference type="OrthoDB" id="10255449at2759"/>
<dbReference type="STRING" id="402676.B6JWV3"/>
<dbReference type="OMA" id="PYLENYM"/>
<dbReference type="EMBL" id="KE651166">
    <property type="protein sequence ID" value="EEB05854.1"/>
    <property type="molecule type" value="Genomic_DNA"/>
</dbReference>
<dbReference type="UniPathway" id="UPA00885"/>
<dbReference type="Pfam" id="PF08825">
    <property type="entry name" value="E2_bind"/>
    <property type="match status" value="1"/>
</dbReference>
<dbReference type="CDD" id="cd01488">
    <property type="entry name" value="Uba3_RUB"/>
    <property type="match status" value="1"/>
</dbReference>
<dbReference type="GO" id="GO:0005524">
    <property type="term" value="F:ATP binding"/>
    <property type="evidence" value="ECO:0007669"/>
    <property type="project" value="UniProtKB-UniRule"/>
</dbReference>
<evidence type="ECO:0000256" key="9">
    <source>
        <dbReference type="ARBA" id="ARBA00024626"/>
    </source>
</evidence>
<dbReference type="GeneID" id="7051970"/>
<dbReference type="GO" id="GO:0005634">
    <property type="term" value="C:nucleus"/>
    <property type="evidence" value="ECO:0000318"/>
    <property type="project" value="GO_Central"/>
</dbReference>
<keyword evidence="5 10" id="KW-0547">Nucleotide-binding</keyword>
<name>B6JWV3_SCHJY</name>
<proteinExistence type="inferred from homology"/>
<dbReference type="HOGENOM" id="CLU_013325_13_1_1"/>
<dbReference type="Pfam" id="PF00899">
    <property type="entry name" value="ThiF"/>
    <property type="match status" value="1"/>
</dbReference>
<evidence type="ECO:0000256" key="8">
    <source>
        <dbReference type="ARBA" id="ARBA00023624"/>
    </source>
</evidence>
<evidence type="ECO:0000256" key="3">
    <source>
        <dbReference type="ARBA" id="ARBA00015203"/>
    </source>
</evidence>
<organism evidence="12 14">
    <name type="scientific">Schizosaccharomyces japonicus (strain yFS275 / FY16936)</name>
    <name type="common">Fission yeast</name>
    <dbReference type="NCBI Taxonomy" id="402676"/>
    <lineage>
        <taxon>Eukaryota</taxon>
        <taxon>Fungi</taxon>
        <taxon>Dikarya</taxon>
        <taxon>Ascomycota</taxon>
        <taxon>Taphrinomycotina</taxon>
        <taxon>Schizosaccharomycetes</taxon>
        <taxon>Schizosaccharomycetales</taxon>
        <taxon>Schizosaccharomycetaceae</taxon>
        <taxon>Schizosaccharomyces</taxon>
    </lineage>
</organism>
<comment type="catalytic activity">
    <reaction evidence="9 10">
        <text>ATP + [NEDD8 protein] + [E1 NEDD8-activating enzyme]-L-cysteine = AMP + diphosphate + [E1 NEDD8-activating enzyme]-S-[NEDD8 protein]-yl-L-cysteine.</text>
        <dbReference type="EC" id="6.2.1.64"/>
    </reaction>
</comment>
<evidence type="ECO:0000256" key="6">
    <source>
        <dbReference type="ARBA" id="ARBA00022786"/>
    </source>
</evidence>
<dbReference type="PANTHER" id="PTHR10953">
    <property type="entry name" value="UBIQUITIN-ACTIVATING ENZYME E1"/>
    <property type="match status" value="1"/>
</dbReference>
<evidence type="ECO:0000313" key="14">
    <source>
        <dbReference type="Proteomes" id="UP000001744"/>
    </source>
</evidence>
<dbReference type="GO" id="GO:0019781">
    <property type="term" value="F:NEDD8 activating enzyme activity"/>
    <property type="evidence" value="ECO:0000318"/>
    <property type="project" value="GO_Central"/>
</dbReference>
<evidence type="ECO:0000313" key="12">
    <source>
        <dbReference type="EMBL" id="EEB05854.1"/>
    </source>
</evidence>
<dbReference type="InterPro" id="IPR035985">
    <property type="entry name" value="Ubiquitin-activating_enz"/>
</dbReference>
<dbReference type="RefSeq" id="XP_002172147.1">
    <property type="nucleotide sequence ID" value="XM_002172111.2"/>
</dbReference>
<keyword evidence="14" id="KW-1185">Reference proteome</keyword>
<dbReference type="InterPro" id="IPR023318">
    <property type="entry name" value="Ub_act_enz_dom_a_sf"/>
</dbReference>
<dbReference type="SMART" id="SM01181">
    <property type="entry name" value="E2_bind"/>
    <property type="match status" value="1"/>
</dbReference>
<evidence type="ECO:0000256" key="1">
    <source>
        <dbReference type="ARBA" id="ARBA00005032"/>
    </source>
</evidence>
<keyword evidence="7 10" id="KW-0067">ATP-binding</keyword>
<dbReference type="InterPro" id="IPR014929">
    <property type="entry name" value="E2-binding"/>
</dbReference>
<keyword evidence="6 10" id="KW-0833">Ubl conjugation pathway</keyword>
<comment type="similarity">
    <text evidence="2 10">Belongs to the ubiquitin-activating E1 family. UBA3 subfamily.</text>
</comment>
<evidence type="ECO:0000256" key="10">
    <source>
        <dbReference type="RuleBase" id="RU368009"/>
    </source>
</evidence>
<keyword evidence="4 10" id="KW-0436">Ligase</keyword>
<reference evidence="12 14" key="1">
    <citation type="journal article" date="2011" name="Science">
        <title>Comparative functional genomics of the fission yeasts.</title>
        <authorList>
            <person name="Rhind N."/>
            <person name="Chen Z."/>
            <person name="Yassour M."/>
            <person name="Thompson D.A."/>
            <person name="Haas B.J."/>
            <person name="Habib N."/>
            <person name="Wapinski I."/>
            <person name="Roy S."/>
            <person name="Lin M.F."/>
            <person name="Heiman D.I."/>
            <person name="Young S.K."/>
            <person name="Furuya K."/>
            <person name="Guo Y."/>
            <person name="Pidoux A."/>
            <person name="Chen H.M."/>
            <person name="Robbertse B."/>
            <person name="Goldberg J.M."/>
            <person name="Aoki K."/>
            <person name="Bayne E.H."/>
            <person name="Berlin A.M."/>
            <person name="Desjardins C.A."/>
            <person name="Dobbs E."/>
            <person name="Dukaj L."/>
            <person name="Fan L."/>
            <person name="FitzGerald M.G."/>
            <person name="French C."/>
            <person name="Gujja S."/>
            <person name="Hansen K."/>
            <person name="Keifenheim D."/>
            <person name="Levin J.Z."/>
            <person name="Mosher R.A."/>
            <person name="Mueller C.A."/>
            <person name="Pfiffner J."/>
            <person name="Priest M."/>
            <person name="Russ C."/>
            <person name="Smialowska A."/>
            <person name="Swoboda P."/>
            <person name="Sykes S.M."/>
            <person name="Vaughn M."/>
            <person name="Vengrova S."/>
            <person name="Yoder R."/>
            <person name="Zeng Q."/>
            <person name="Allshire R."/>
            <person name="Baulcombe D."/>
            <person name="Birren B.W."/>
            <person name="Brown W."/>
            <person name="Ekwall K."/>
            <person name="Kellis M."/>
            <person name="Leatherwood J."/>
            <person name="Levin H."/>
            <person name="Margalit H."/>
            <person name="Martienssen R."/>
            <person name="Nieduszynski C.A."/>
            <person name="Spatafora J.W."/>
            <person name="Friedman N."/>
            <person name="Dalgaard J.Z."/>
            <person name="Baumann P."/>
            <person name="Niki H."/>
            <person name="Regev A."/>
            <person name="Nusbaum C."/>
        </authorList>
    </citation>
    <scope>NUCLEOTIDE SEQUENCE [LARGE SCALE GENOMIC DNA]</scope>
    <source>
        <strain evidence="14">yFS275 / FY16936</strain>
    </source>
</reference>
<evidence type="ECO:0000256" key="2">
    <source>
        <dbReference type="ARBA" id="ARBA00006310"/>
    </source>
</evidence>
<dbReference type="GO" id="GO:0045116">
    <property type="term" value="P:protein neddylation"/>
    <property type="evidence" value="ECO:0000318"/>
    <property type="project" value="GO_Central"/>
</dbReference>
<dbReference type="Gene3D" id="3.40.50.720">
    <property type="entry name" value="NAD(P)-binding Rossmann-like Domain"/>
    <property type="match status" value="1"/>
</dbReference>
<dbReference type="InterPro" id="IPR000594">
    <property type="entry name" value="ThiF_NAD_FAD-bd"/>
</dbReference>
<evidence type="ECO:0000313" key="13">
    <source>
        <dbReference type="JaponicusDB" id="SJAG_00878"/>
    </source>
</evidence>
<evidence type="ECO:0000259" key="11">
    <source>
        <dbReference type="SMART" id="SM01181"/>
    </source>
</evidence>
<evidence type="ECO:0000256" key="7">
    <source>
        <dbReference type="ARBA" id="ARBA00022840"/>
    </source>
</evidence>
<dbReference type="VEuPathDB" id="FungiDB:SJAG_00878"/>
<dbReference type="GO" id="GO:0005737">
    <property type="term" value="C:cytoplasm"/>
    <property type="evidence" value="ECO:0000318"/>
    <property type="project" value="GO_Central"/>
</dbReference>
<dbReference type="PANTHER" id="PTHR10953:SF6">
    <property type="entry name" value="NEDD8-ACTIVATING ENZYME E1 CATALYTIC SUBUNIT"/>
    <property type="match status" value="1"/>
</dbReference>
<feature type="domain" description="E2 binding" evidence="11">
    <location>
        <begin position="337"/>
        <end position="425"/>
    </location>
</feature>
<dbReference type="GO" id="GO:0016887">
    <property type="term" value="F:ATP hydrolysis activity"/>
    <property type="evidence" value="ECO:0007669"/>
    <property type="project" value="UniProtKB-ARBA"/>
</dbReference>
<dbReference type="AlphaFoldDB" id="B6JWV3"/>
<dbReference type="Proteomes" id="UP000001744">
    <property type="component" value="Unassembled WGS sequence"/>
</dbReference>
<sequence>MALSHLRKLLNNPGPFADAYDPEEATKAIQTTKILVVGAGGLGCEILVNLACLGFESIDVVDMDTIDLTNLNRQFLFRKKDVGQPKAQIAAEAIQRRMPNCRVTPIVSKVQDIPMDQLYTYGLVICGLDSVEARRWVNATLVSMVDDDDPQSLKALIDGGCEGFRGQARVILPTITSCYECSLDMLPSKKTYPICTIANKPRLLEHCVEWAYVLQWQAEQGEKDPSSEQIPFNPELPEHMDWLVRTASERAKEFNIPGVITHSSAQGIVKNIIPSVASTNAIIAAACCTEAFKLVTGCNPILDNYMMYTGDQGVYTYSFSLEKQKDCPVCGIEAVLLPVCGNEPLSAVVNRLKEKYRLSNPSLSLTPNSSSTPTRPLYYAAPPSLEASTRSNLSISMRELCQQCRSLTVTDTQLPVSMKVVLRWE</sequence>